<feature type="non-terminal residue" evidence="2">
    <location>
        <position position="1"/>
    </location>
</feature>
<dbReference type="Gene3D" id="3.30.530.20">
    <property type="match status" value="1"/>
</dbReference>
<dbReference type="Pfam" id="PF03364">
    <property type="entry name" value="Polyketide_cyc"/>
    <property type="match status" value="1"/>
</dbReference>
<comment type="caution">
    <text evidence="2">The sequence shown here is derived from an EMBL/GenBank/DDBJ whole genome shotgun (WGS) entry which is preliminary data.</text>
</comment>
<organism evidence="2">
    <name type="scientific">mine drainage metagenome</name>
    <dbReference type="NCBI Taxonomy" id="410659"/>
    <lineage>
        <taxon>unclassified sequences</taxon>
        <taxon>metagenomes</taxon>
        <taxon>ecological metagenomes</taxon>
    </lineage>
</organism>
<accession>T0ZP49</accession>
<dbReference type="SUPFAM" id="SSF55961">
    <property type="entry name" value="Bet v1-like"/>
    <property type="match status" value="1"/>
</dbReference>
<reference evidence="2" key="2">
    <citation type="journal article" date="2014" name="ISME J.">
        <title>Microbial stratification in low pH oxic and suboxic macroscopic growths along an acid mine drainage.</title>
        <authorList>
            <person name="Mendez-Garcia C."/>
            <person name="Mesa V."/>
            <person name="Sprenger R.R."/>
            <person name="Richter M."/>
            <person name="Diez M.S."/>
            <person name="Solano J."/>
            <person name="Bargiela R."/>
            <person name="Golyshina O.V."/>
            <person name="Manteca A."/>
            <person name="Ramos J.L."/>
            <person name="Gallego J.R."/>
            <person name="Llorente I."/>
            <person name="Martins Dos Santos V.A."/>
            <person name="Jensen O.N."/>
            <person name="Pelaez A.I."/>
            <person name="Sanchez J."/>
            <person name="Ferrer M."/>
        </authorList>
    </citation>
    <scope>NUCLEOTIDE SEQUENCE</scope>
</reference>
<dbReference type="InterPro" id="IPR023393">
    <property type="entry name" value="START-like_dom_sf"/>
</dbReference>
<feature type="domain" description="Coenzyme Q-binding protein COQ10 START" evidence="1">
    <location>
        <begin position="2"/>
        <end position="80"/>
    </location>
</feature>
<evidence type="ECO:0000313" key="2">
    <source>
        <dbReference type="EMBL" id="EQD46443.1"/>
    </source>
</evidence>
<dbReference type="AlphaFoldDB" id="T0ZP49"/>
<name>T0ZP49_9ZZZZ</name>
<sequence length="96" mass="10318">RRGPLHGEFTTRNTLEPDSRVLMSLVSGPFSTLQGEWRLSPAGEGTLVELALRFRFKSALSGVLFDRIFAETVSSLVDAFVVRSRSGAPAVGLAGP</sequence>
<proteinExistence type="predicted"/>
<dbReference type="EMBL" id="AUZZ01006414">
    <property type="protein sequence ID" value="EQD46443.1"/>
    <property type="molecule type" value="Genomic_DNA"/>
</dbReference>
<dbReference type="InterPro" id="IPR005031">
    <property type="entry name" value="COQ10_START"/>
</dbReference>
<gene>
    <name evidence="2" type="ORF">B2A_08893</name>
</gene>
<evidence type="ECO:0000259" key="1">
    <source>
        <dbReference type="Pfam" id="PF03364"/>
    </source>
</evidence>
<protein>
    <submittedName>
        <fullName evidence="2">Cyclase/dehydrase</fullName>
    </submittedName>
</protein>
<reference evidence="2" key="1">
    <citation type="submission" date="2013-08" db="EMBL/GenBank/DDBJ databases">
        <authorList>
            <person name="Mendez C."/>
            <person name="Richter M."/>
            <person name="Ferrer M."/>
            <person name="Sanchez J."/>
        </authorList>
    </citation>
    <scope>NUCLEOTIDE SEQUENCE</scope>
</reference>